<proteinExistence type="inferred from homology"/>
<evidence type="ECO:0000256" key="4">
    <source>
        <dbReference type="ARBA" id="ARBA00022741"/>
    </source>
</evidence>
<dbReference type="PANTHER" id="PTHR43024">
    <property type="entry name" value="UDP-N-ACETYLMURAMOYL-TRIPEPTIDE--D-ALANYL-D-ALANINE LIGASE"/>
    <property type="match status" value="1"/>
</dbReference>
<dbReference type="Gene3D" id="3.40.1390.10">
    <property type="entry name" value="MurE/MurF, N-terminal domain"/>
    <property type="match status" value="1"/>
</dbReference>
<feature type="binding site" evidence="10">
    <location>
        <begin position="114"/>
        <end position="120"/>
    </location>
    <ligand>
        <name>ATP</name>
        <dbReference type="ChEBI" id="CHEBI:30616"/>
    </ligand>
</feature>
<keyword evidence="2 10" id="KW-0436">Ligase</keyword>
<keyword evidence="16" id="KW-1185">Reference proteome</keyword>
<gene>
    <name evidence="10 15" type="primary">murF</name>
    <name evidence="15" type="ORF">GCM10011409_23410</name>
</gene>
<comment type="catalytic activity">
    <reaction evidence="10 11">
        <text>D-alanyl-D-alanine + UDP-N-acetyl-alpha-D-muramoyl-L-alanyl-gamma-D-glutamyl-meso-2,6-diaminopimelate + ATP = UDP-N-acetyl-alpha-D-muramoyl-L-alanyl-gamma-D-glutamyl-meso-2,6-diaminopimeloyl-D-alanyl-D-alanine + ADP + phosphate + H(+)</text>
        <dbReference type="Rhea" id="RHEA:28374"/>
        <dbReference type="ChEBI" id="CHEBI:15378"/>
        <dbReference type="ChEBI" id="CHEBI:30616"/>
        <dbReference type="ChEBI" id="CHEBI:43474"/>
        <dbReference type="ChEBI" id="CHEBI:57822"/>
        <dbReference type="ChEBI" id="CHEBI:61386"/>
        <dbReference type="ChEBI" id="CHEBI:83905"/>
        <dbReference type="ChEBI" id="CHEBI:456216"/>
        <dbReference type="EC" id="6.3.2.10"/>
    </reaction>
</comment>
<dbReference type="InterPro" id="IPR035911">
    <property type="entry name" value="MurE/MurF_N"/>
</dbReference>
<comment type="similarity">
    <text evidence="10">Belongs to the MurCDEF family. MurF subfamily.</text>
</comment>
<dbReference type="RefSeq" id="WP_088050083.1">
    <property type="nucleotide sequence ID" value="NZ_BMJD01000017.1"/>
</dbReference>
<feature type="domain" description="Mur ligase C-terminal" evidence="13">
    <location>
        <begin position="315"/>
        <end position="440"/>
    </location>
</feature>
<dbReference type="Gene3D" id="3.90.190.20">
    <property type="entry name" value="Mur ligase, C-terminal domain"/>
    <property type="match status" value="1"/>
</dbReference>
<keyword evidence="1 10" id="KW-0963">Cytoplasm</keyword>
<protein>
    <recommendedName>
        <fullName evidence="10 11">UDP-N-acetylmuramoyl-tripeptide--D-alanyl-D-alanine ligase</fullName>
        <ecNumber evidence="10 11">6.3.2.10</ecNumber>
    </recommendedName>
    <alternativeName>
        <fullName evidence="10">D-alanyl-D-alanine-adding enzyme</fullName>
    </alternativeName>
</protein>
<keyword evidence="5 10" id="KW-0067">ATP-binding</keyword>
<dbReference type="PANTHER" id="PTHR43024:SF1">
    <property type="entry name" value="UDP-N-ACETYLMURAMOYL-TRIPEPTIDE--D-ALANYL-D-ALANINE LIGASE"/>
    <property type="match status" value="1"/>
</dbReference>
<dbReference type="EMBL" id="BMJD01000017">
    <property type="protein sequence ID" value="GGB45145.1"/>
    <property type="molecule type" value="Genomic_DNA"/>
</dbReference>
<evidence type="ECO:0000313" key="15">
    <source>
        <dbReference type="EMBL" id="GGB45145.1"/>
    </source>
</evidence>
<dbReference type="AlphaFoldDB" id="A0A9W5TXX4"/>
<dbReference type="SUPFAM" id="SSF53623">
    <property type="entry name" value="MurD-like peptide ligases, catalytic domain"/>
    <property type="match status" value="1"/>
</dbReference>
<keyword evidence="3 10" id="KW-0132">Cell division</keyword>
<keyword evidence="4 10" id="KW-0547">Nucleotide-binding</keyword>
<dbReference type="GO" id="GO:0005737">
    <property type="term" value="C:cytoplasm"/>
    <property type="evidence" value="ECO:0007669"/>
    <property type="project" value="UniProtKB-SubCell"/>
</dbReference>
<evidence type="ECO:0000259" key="12">
    <source>
        <dbReference type="Pfam" id="PF01225"/>
    </source>
</evidence>
<evidence type="ECO:0000256" key="11">
    <source>
        <dbReference type="RuleBase" id="RU004136"/>
    </source>
</evidence>
<evidence type="ECO:0000256" key="6">
    <source>
        <dbReference type="ARBA" id="ARBA00022960"/>
    </source>
</evidence>
<evidence type="ECO:0000259" key="14">
    <source>
        <dbReference type="Pfam" id="PF08245"/>
    </source>
</evidence>
<keyword evidence="7 10" id="KW-0573">Peptidoglycan synthesis</keyword>
<evidence type="ECO:0000256" key="7">
    <source>
        <dbReference type="ARBA" id="ARBA00022984"/>
    </source>
</evidence>
<accession>A0A9W5TXX4</accession>
<evidence type="ECO:0000256" key="8">
    <source>
        <dbReference type="ARBA" id="ARBA00023306"/>
    </source>
</evidence>
<dbReference type="GO" id="GO:0047480">
    <property type="term" value="F:UDP-N-acetylmuramoyl-tripeptide-D-alanyl-D-alanine ligase activity"/>
    <property type="evidence" value="ECO:0007669"/>
    <property type="project" value="UniProtKB-UniRule"/>
</dbReference>
<dbReference type="GO" id="GO:0009252">
    <property type="term" value="P:peptidoglycan biosynthetic process"/>
    <property type="evidence" value="ECO:0007669"/>
    <property type="project" value="UniProtKB-UniRule"/>
</dbReference>
<dbReference type="InterPro" id="IPR005863">
    <property type="entry name" value="UDP-N-AcMur_synth"/>
</dbReference>
<dbReference type="SUPFAM" id="SSF63418">
    <property type="entry name" value="MurE/MurF N-terminal domain"/>
    <property type="match status" value="1"/>
</dbReference>
<sequence>MLFTTKWLTTFLTDYQGAAQDAIAVDAVTTDSRQEVKKALFIPLEGEKFDGHDYVKQAFDNGAVAVIWNKQRPLPRFLPTDFPVFFVEDTLTALQTLAENYRDKIDPTVIAITGSNGKTTTKDIVAAVMKSSYRTHYTNGNFNNHIGVPLTILSMPIETEVLVLEMGMNHFGEIEQLSILSKPDFAIITNIGESHIEYLGSREGIAKAKLEITQGLKQNGLLLIDGDEPLIESMHKRDNVITCGFENSNDVIIESVRTNHNETVFNLSDGHVYHIPLLGKHHAKNAAYAVALGSRLGIDKDVIKQALQTLTLTSMRFEIMTGTNDVSVINDAYNASPTSMKAAIEVVKQMTGFTDKVLVLGDMFELGDYANELHRSVAAVIDDSITVLFTLGEHAEEITKAVEQHHPNITCNHFTSQEALTDALGPYLKKDALLLFKASRGMQFESFVNAIIHP</sequence>
<dbReference type="SUPFAM" id="SSF53244">
    <property type="entry name" value="MurD-like peptide ligases, peptide-binding domain"/>
    <property type="match status" value="1"/>
</dbReference>
<evidence type="ECO:0000256" key="9">
    <source>
        <dbReference type="ARBA" id="ARBA00023316"/>
    </source>
</evidence>
<comment type="caution">
    <text evidence="15">The sequence shown here is derived from an EMBL/GenBank/DDBJ whole genome shotgun (WGS) entry which is preliminary data.</text>
</comment>
<comment type="pathway">
    <text evidence="10 11">Cell wall biogenesis; peptidoglycan biosynthesis.</text>
</comment>
<dbReference type="Gene3D" id="3.40.1190.10">
    <property type="entry name" value="Mur-like, catalytic domain"/>
    <property type="match status" value="1"/>
</dbReference>
<dbReference type="InterPro" id="IPR051046">
    <property type="entry name" value="MurCDEF_CellWall_CoF430Synth"/>
</dbReference>
<evidence type="ECO:0000256" key="3">
    <source>
        <dbReference type="ARBA" id="ARBA00022618"/>
    </source>
</evidence>
<evidence type="ECO:0000256" key="2">
    <source>
        <dbReference type="ARBA" id="ARBA00022598"/>
    </source>
</evidence>
<dbReference type="GO" id="GO:0071555">
    <property type="term" value="P:cell wall organization"/>
    <property type="evidence" value="ECO:0007669"/>
    <property type="project" value="UniProtKB-KW"/>
</dbReference>
<name>A0A9W5TXX4_9BACI</name>
<dbReference type="Pfam" id="PF01225">
    <property type="entry name" value="Mur_ligase"/>
    <property type="match status" value="1"/>
</dbReference>
<dbReference type="Pfam" id="PF08245">
    <property type="entry name" value="Mur_ligase_M"/>
    <property type="match status" value="1"/>
</dbReference>
<dbReference type="NCBIfam" id="TIGR01143">
    <property type="entry name" value="murF"/>
    <property type="match status" value="1"/>
</dbReference>
<dbReference type="GO" id="GO:0005524">
    <property type="term" value="F:ATP binding"/>
    <property type="evidence" value="ECO:0007669"/>
    <property type="project" value="UniProtKB-UniRule"/>
</dbReference>
<keyword evidence="8 10" id="KW-0131">Cell cycle</keyword>
<comment type="subcellular location">
    <subcellularLocation>
        <location evidence="10 11">Cytoplasm</location>
    </subcellularLocation>
</comment>
<dbReference type="InterPro" id="IPR013221">
    <property type="entry name" value="Mur_ligase_cen"/>
</dbReference>
<dbReference type="Proteomes" id="UP000621492">
    <property type="component" value="Unassembled WGS sequence"/>
</dbReference>
<keyword evidence="9 10" id="KW-0961">Cell wall biogenesis/degradation</keyword>
<feature type="domain" description="Mur ligase N-terminal catalytic" evidence="12">
    <location>
        <begin position="26"/>
        <end position="101"/>
    </location>
</feature>
<dbReference type="Pfam" id="PF02875">
    <property type="entry name" value="Mur_ligase_C"/>
    <property type="match status" value="1"/>
</dbReference>
<evidence type="ECO:0000259" key="13">
    <source>
        <dbReference type="Pfam" id="PF02875"/>
    </source>
</evidence>
<keyword evidence="6 10" id="KW-0133">Cell shape</keyword>
<organism evidence="15 16">
    <name type="scientific">Lentibacillus populi</name>
    <dbReference type="NCBI Taxonomy" id="1827502"/>
    <lineage>
        <taxon>Bacteria</taxon>
        <taxon>Bacillati</taxon>
        <taxon>Bacillota</taxon>
        <taxon>Bacilli</taxon>
        <taxon>Bacillales</taxon>
        <taxon>Bacillaceae</taxon>
        <taxon>Lentibacillus</taxon>
    </lineage>
</organism>
<evidence type="ECO:0000256" key="10">
    <source>
        <dbReference type="HAMAP-Rule" id="MF_02019"/>
    </source>
</evidence>
<evidence type="ECO:0000313" key="16">
    <source>
        <dbReference type="Proteomes" id="UP000621492"/>
    </source>
</evidence>
<evidence type="ECO:0000256" key="5">
    <source>
        <dbReference type="ARBA" id="ARBA00022840"/>
    </source>
</evidence>
<dbReference type="EC" id="6.3.2.10" evidence="10 11"/>
<comment type="function">
    <text evidence="10 11">Involved in cell wall formation. Catalyzes the final step in the synthesis of UDP-N-acetylmuramoyl-pentapeptide, the precursor of murein.</text>
</comment>
<feature type="domain" description="Mur ligase central" evidence="14">
    <location>
        <begin position="112"/>
        <end position="292"/>
    </location>
</feature>
<dbReference type="HAMAP" id="MF_02019">
    <property type="entry name" value="MurF"/>
    <property type="match status" value="1"/>
</dbReference>
<dbReference type="InterPro" id="IPR004101">
    <property type="entry name" value="Mur_ligase_C"/>
</dbReference>
<evidence type="ECO:0000256" key="1">
    <source>
        <dbReference type="ARBA" id="ARBA00022490"/>
    </source>
</evidence>
<dbReference type="GO" id="GO:0051301">
    <property type="term" value="P:cell division"/>
    <property type="evidence" value="ECO:0007669"/>
    <property type="project" value="UniProtKB-KW"/>
</dbReference>
<reference evidence="15" key="1">
    <citation type="journal article" date="2014" name="Int. J. Syst. Evol. Microbiol.">
        <title>Complete genome sequence of Corynebacterium casei LMG S-19264T (=DSM 44701T), isolated from a smear-ripened cheese.</title>
        <authorList>
            <consortium name="US DOE Joint Genome Institute (JGI-PGF)"/>
            <person name="Walter F."/>
            <person name="Albersmeier A."/>
            <person name="Kalinowski J."/>
            <person name="Ruckert C."/>
        </authorList>
    </citation>
    <scope>NUCLEOTIDE SEQUENCE</scope>
    <source>
        <strain evidence="15">CGMCC 1.15454</strain>
    </source>
</reference>
<dbReference type="InterPro" id="IPR000713">
    <property type="entry name" value="Mur_ligase_N"/>
</dbReference>
<reference evidence="15" key="2">
    <citation type="submission" date="2020-09" db="EMBL/GenBank/DDBJ databases">
        <authorList>
            <person name="Sun Q."/>
            <person name="Zhou Y."/>
        </authorList>
    </citation>
    <scope>NUCLEOTIDE SEQUENCE</scope>
    <source>
        <strain evidence="15">CGMCC 1.15454</strain>
    </source>
</reference>
<dbReference type="GO" id="GO:0008360">
    <property type="term" value="P:regulation of cell shape"/>
    <property type="evidence" value="ECO:0007669"/>
    <property type="project" value="UniProtKB-KW"/>
</dbReference>
<dbReference type="InterPro" id="IPR036565">
    <property type="entry name" value="Mur-like_cat_sf"/>
</dbReference>
<dbReference type="InterPro" id="IPR036615">
    <property type="entry name" value="Mur_ligase_C_dom_sf"/>
</dbReference>